<reference evidence="9 10" key="1">
    <citation type="journal article" date="2023" name="Life. Sci Alliance">
        <title>Evolutionary insights into 3D genome organization and epigenetic landscape of Vigna mungo.</title>
        <authorList>
            <person name="Junaid A."/>
            <person name="Singh B."/>
            <person name="Bhatia S."/>
        </authorList>
    </citation>
    <scope>NUCLEOTIDE SEQUENCE [LARGE SCALE GENOMIC DNA]</scope>
    <source>
        <strain evidence="9">Urdbean</strain>
    </source>
</reference>
<protein>
    <recommendedName>
        <fullName evidence="8">Pectinesterase catalytic domain-containing protein</fullName>
    </recommendedName>
</protein>
<evidence type="ECO:0000256" key="4">
    <source>
        <dbReference type="ARBA" id="ARBA00022801"/>
    </source>
</evidence>
<dbReference type="GO" id="GO:0042545">
    <property type="term" value="P:cell wall modification"/>
    <property type="evidence" value="ECO:0007669"/>
    <property type="project" value="InterPro"/>
</dbReference>
<keyword evidence="3" id="KW-0134">Cell wall</keyword>
<comment type="pathway">
    <text evidence="2">Glycan metabolism; pectin degradation; 2-dehydro-3-deoxy-D-gluconate from pectin: step 1/5.</text>
</comment>
<gene>
    <name evidence="9" type="ORF">V8G54_011980</name>
</gene>
<sequence length="115" mass="13057">MKKLLLVMITLLFIVNTSIRPKWDKGLLEDEKELVVLRYNMVVSLDGSGNFTTISKAIEVAPLSSSRRIIIKIKWGIYQENMIFPPNNINLVWVGDGNIGIILFSVHICALMVRK</sequence>
<feature type="domain" description="Pectinesterase catalytic" evidence="8">
    <location>
        <begin position="40"/>
        <end position="99"/>
    </location>
</feature>
<dbReference type="InterPro" id="IPR000070">
    <property type="entry name" value="Pectinesterase_cat"/>
</dbReference>
<evidence type="ECO:0000256" key="3">
    <source>
        <dbReference type="ARBA" id="ARBA00022512"/>
    </source>
</evidence>
<evidence type="ECO:0000256" key="6">
    <source>
        <dbReference type="SAM" id="Phobius"/>
    </source>
</evidence>
<dbReference type="GO" id="GO:0030599">
    <property type="term" value="F:pectinesterase activity"/>
    <property type="evidence" value="ECO:0007669"/>
    <property type="project" value="InterPro"/>
</dbReference>
<dbReference type="SUPFAM" id="SSF51126">
    <property type="entry name" value="Pectin lyase-like"/>
    <property type="match status" value="1"/>
</dbReference>
<keyword evidence="6" id="KW-1133">Transmembrane helix</keyword>
<feature type="signal peptide" evidence="7">
    <location>
        <begin position="1"/>
        <end position="19"/>
    </location>
</feature>
<accession>A0AAQ3NQH8</accession>
<feature type="chain" id="PRO_5042864389" description="Pectinesterase catalytic domain-containing protein" evidence="7">
    <location>
        <begin position="20"/>
        <end position="115"/>
    </location>
</feature>
<keyword evidence="5" id="KW-0063">Aspartyl esterase</keyword>
<dbReference type="EMBL" id="CP144697">
    <property type="protein sequence ID" value="WVZ14414.1"/>
    <property type="molecule type" value="Genomic_DNA"/>
</dbReference>
<evidence type="ECO:0000313" key="9">
    <source>
        <dbReference type="EMBL" id="WVZ14414.1"/>
    </source>
</evidence>
<dbReference type="Gene3D" id="2.160.20.10">
    <property type="entry name" value="Single-stranded right-handed beta-helix, Pectin lyase-like"/>
    <property type="match status" value="1"/>
</dbReference>
<comment type="subcellular location">
    <subcellularLocation>
        <location evidence="1">Secreted</location>
        <location evidence="1">Cell wall</location>
    </subcellularLocation>
</comment>
<dbReference type="PANTHER" id="PTHR31707">
    <property type="entry name" value="PECTINESTERASE"/>
    <property type="match status" value="1"/>
</dbReference>
<dbReference type="InterPro" id="IPR011050">
    <property type="entry name" value="Pectin_lyase_fold/virulence"/>
</dbReference>
<evidence type="ECO:0000313" key="10">
    <source>
        <dbReference type="Proteomes" id="UP001374535"/>
    </source>
</evidence>
<evidence type="ECO:0000256" key="5">
    <source>
        <dbReference type="ARBA" id="ARBA00023085"/>
    </source>
</evidence>
<keyword evidence="6" id="KW-0812">Transmembrane</keyword>
<dbReference type="AlphaFoldDB" id="A0AAQ3NQH8"/>
<keyword evidence="7" id="KW-0732">Signal</keyword>
<organism evidence="9 10">
    <name type="scientific">Vigna mungo</name>
    <name type="common">Black gram</name>
    <name type="synonym">Phaseolus mungo</name>
    <dbReference type="NCBI Taxonomy" id="3915"/>
    <lineage>
        <taxon>Eukaryota</taxon>
        <taxon>Viridiplantae</taxon>
        <taxon>Streptophyta</taxon>
        <taxon>Embryophyta</taxon>
        <taxon>Tracheophyta</taxon>
        <taxon>Spermatophyta</taxon>
        <taxon>Magnoliopsida</taxon>
        <taxon>eudicotyledons</taxon>
        <taxon>Gunneridae</taxon>
        <taxon>Pentapetalae</taxon>
        <taxon>rosids</taxon>
        <taxon>fabids</taxon>
        <taxon>Fabales</taxon>
        <taxon>Fabaceae</taxon>
        <taxon>Papilionoideae</taxon>
        <taxon>50 kb inversion clade</taxon>
        <taxon>NPAAA clade</taxon>
        <taxon>indigoferoid/millettioid clade</taxon>
        <taxon>Phaseoleae</taxon>
        <taxon>Vigna</taxon>
    </lineage>
</organism>
<evidence type="ECO:0000256" key="2">
    <source>
        <dbReference type="ARBA" id="ARBA00005184"/>
    </source>
</evidence>
<dbReference type="Pfam" id="PF01095">
    <property type="entry name" value="Pectinesterase"/>
    <property type="match status" value="1"/>
</dbReference>
<evidence type="ECO:0000256" key="7">
    <source>
        <dbReference type="SAM" id="SignalP"/>
    </source>
</evidence>
<keyword evidence="10" id="KW-1185">Reference proteome</keyword>
<dbReference type="Proteomes" id="UP001374535">
    <property type="component" value="Chromosome 4"/>
</dbReference>
<proteinExistence type="predicted"/>
<evidence type="ECO:0000259" key="8">
    <source>
        <dbReference type="Pfam" id="PF01095"/>
    </source>
</evidence>
<keyword evidence="3" id="KW-0964">Secreted</keyword>
<evidence type="ECO:0000256" key="1">
    <source>
        <dbReference type="ARBA" id="ARBA00004191"/>
    </source>
</evidence>
<dbReference type="InterPro" id="IPR012334">
    <property type="entry name" value="Pectin_lyas_fold"/>
</dbReference>
<feature type="transmembrane region" description="Helical" evidence="6">
    <location>
        <begin position="91"/>
        <end position="113"/>
    </location>
</feature>
<keyword evidence="4" id="KW-0378">Hydrolase</keyword>
<keyword evidence="6" id="KW-0472">Membrane</keyword>
<name>A0AAQ3NQH8_VIGMU</name>